<dbReference type="Proteomes" id="UP000062475">
    <property type="component" value="Chromosome"/>
</dbReference>
<evidence type="ECO:0000313" key="10">
    <source>
        <dbReference type="Proteomes" id="UP000062475"/>
    </source>
</evidence>
<evidence type="ECO:0000313" key="7">
    <source>
        <dbReference type="Proteomes" id="UP000056255"/>
    </source>
</evidence>
<dbReference type="InterPro" id="IPR027417">
    <property type="entry name" value="P-loop_NTPase"/>
</dbReference>
<dbReference type="EMBL" id="CP012172">
    <property type="protein sequence ID" value="AKV74016.1"/>
    <property type="molecule type" value="Genomic_DNA"/>
</dbReference>
<dbReference type="Gene3D" id="3.40.50.300">
    <property type="entry name" value="P-loop containing nucleotide triphosphate hydrolases"/>
    <property type="match status" value="1"/>
</dbReference>
<dbReference type="PANTHER" id="PTHR43384:SF10">
    <property type="entry name" value="ATPASE INVOLVED IN CHROMOSOME PARTITIONING, PARA_MIND FAMILY"/>
    <property type="match status" value="1"/>
</dbReference>
<dbReference type="Proteomes" id="UP000056255">
    <property type="component" value="Chromosome"/>
</dbReference>
<dbReference type="EMBL" id="CP012174">
    <property type="protein sequence ID" value="AKV78508.1"/>
    <property type="molecule type" value="Genomic_DNA"/>
</dbReference>
<dbReference type="SUPFAM" id="SSF52540">
    <property type="entry name" value="P-loop containing nucleoside triphosphate hydrolases"/>
    <property type="match status" value="1"/>
</dbReference>
<dbReference type="InterPro" id="IPR002586">
    <property type="entry name" value="CobQ/CobB/MinD/ParA_Nub-bd_dom"/>
</dbReference>
<dbReference type="GO" id="GO:0005829">
    <property type="term" value="C:cytosol"/>
    <property type="evidence" value="ECO:0007669"/>
    <property type="project" value="TreeGrafter"/>
</dbReference>
<dbReference type="EMBL" id="CP012173">
    <property type="protein sequence ID" value="AKV76255.1"/>
    <property type="molecule type" value="Genomic_DNA"/>
</dbReference>
<name>A0A0K1T1T3_9CREN</name>
<dbReference type="Proteomes" id="UP000068832">
    <property type="component" value="Chromosome"/>
</dbReference>
<evidence type="ECO:0000313" key="2">
    <source>
        <dbReference type="EMBL" id="AKV74016.1"/>
    </source>
</evidence>
<proteinExistence type="predicted"/>
<evidence type="ECO:0000313" key="5">
    <source>
        <dbReference type="EMBL" id="AKV80753.1"/>
    </source>
</evidence>
<reference evidence="8 9" key="1">
    <citation type="journal article" date="2015" name="Genome Announc.">
        <title>Complete Genome Sequences of Evolved Arsenate-Resistant Metallosphaera sedula Strains.</title>
        <authorList>
            <person name="Ai C."/>
            <person name="McCarthy S."/>
            <person name="Schackwitz W."/>
            <person name="Martin J."/>
            <person name="Lipzen A."/>
            <person name="Blum P."/>
        </authorList>
    </citation>
    <scope>NUCLEOTIDE SEQUENCE [LARGE SCALE GENOMIC DNA]</scope>
    <source>
        <strain evidence="4 9">ARS120-1</strain>
        <strain evidence="5 8">ARS120-2</strain>
        <strain evidence="2 11">ARS50-1</strain>
        <strain evidence="3 10">ARS50-2</strain>
    </source>
</reference>
<evidence type="ECO:0000313" key="11">
    <source>
        <dbReference type="Proteomes" id="UP000068832"/>
    </source>
</evidence>
<dbReference type="EMBL" id="CP012176">
    <property type="protein sequence ID" value="AKV82995.1"/>
    <property type="molecule type" value="Genomic_DNA"/>
</dbReference>
<evidence type="ECO:0000259" key="1">
    <source>
        <dbReference type="Pfam" id="PF01656"/>
    </source>
</evidence>
<evidence type="ECO:0000313" key="8">
    <source>
        <dbReference type="Proteomes" id="UP000061362"/>
    </source>
</evidence>
<sequence length="255" mass="28438">MALSVHSLKGGVGKSVIAISLAKILASRGHQVLFVDKDIAGYASYLAGIDGPGLIESLISPMSMDVMREVYTENGGIAILKYPGDGPRYGVDLEIIHRDSELKERWRKYCNIFLSGKKYSFFILDNPPAVIPDEEIKYMTKQVRVGLSQISMKCIVVSDSIADTISNSVTYAKLLASKGYEILAFVINMIKPYDMLSYRSRIEEIMLELNCKLGVLIAFQEELFQFSGEIKDFPVPQQLEEFVSKMERGESGIIT</sequence>
<evidence type="ECO:0000313" key="4">
    <source>
        <dbReference type="EMBL" id="AKV78508.1"/>
    </source>
</evidence>
<dbReference type="GO" id="GO:0005524">
    <property type="term" value="F:ATP binding"/>
    <property type="evidence" value="ECO:0007669"/>
    <property type="project" value="TreeGrafter"/>
</dbReference>
<dbReference type="Proteomes" id="UP000062398">
    <property type="component" value="Chromosome"/>
</dbReference>
<gene>
    <name evidence="2" type="ORF">MsedA_0965</name>
    <name evidence="3" type="ORF">MsedB_0966</name>
    <name evidence="4" type="ORF">MsedC_0965</name>
    <name evidence="5" type="ORF">MsedD_0966</name>
    <name evidence="6" type="ORF">MsedE_0966</name>
</gene>
<dbReference type="Pfam" id="PF01656">
    <property type="entry name" value="CbiA"/>
    <property type="match status" value="1"/>
</dbReference>
<accession>A0A0K1T1T3</accession>
<dbReference type="PATRIC" id="fig|43687.5.peg.978"/>
<dbReference type="Proteomes" id="UP000061362">
    <property type="component" value="Chromosome"/>
</dbReference>
<protein>
    <submittedName>
        <fullName evidence="5">ATPase</fullName>
    </submittedName>
</protein>
<dbReference type="GO" id="GO:0016887">
    <property type="term" value="F:ATP hydrolysis activity"/>
    <property type="evidence" value="ECO:0007669"/>
    <property type="project" value="TreeGrafter"/>
</dbReference>
<dbReference type="GO" id="GO:0051782">
    <property type="term" value="P:negative regulation of cell division"/>
    <property type="evidence" value="ECO:0007669"/>
    <property type="project" value="TreeGrafter"/>
</dbReference>
<evidence type="ECO:0000313" key="3">
    <source>
        <dbReference type="EMBL" id="AKV76255.1"/>
    </source>
</evidence>
<feature type="domain" description="CobQ/CobB/MinD/ParA nucleotide binding" evidence="1">
    <location>
        <begin position="4"/>
        <end position="205"/>
    </location>
</feature>
<evidence type="ECO:0000313" key="9">
    <source>
        <dbReference type="Proteomes" id="UP000062398"/>
    </source>
</evidence>
<evidence type="ECO:0000313" key="6">
    <source>
        <dbReference type="EMBL" id="AKV82995.1"/>
    </source>
</evidence>
<dbReference type="AlphaFoldDB" id="A0A0K1T1T3"/>
<dbReference type="InterPro" id="IPR050625">
    <property type="entry name" value="ParA/MinD_ATPase"/>
</dbReference>
<organism evidence="5 8">
    <name type="scientific">Metallosphaera sedula</name>
    <dbReference type="NCBI Taxonomy" id="43687"/>
    <lineage>
        <taxon>Archaea</taxon>
        <taxon>Thermoproteota</taxon>
        <taxon>Thermoprotei</taxon>
        <taxon>Sulfolobales</taxon>
        <taxon>Sulfolobaceae</taxon>
        <taxon>Metallosphaera</taxon>
    </lineage>
</organism>
<dbReference type="PANTHER" id="PTHR43384">
    <property type="entry name" value="SEPTUM SITE-DETERMINING PROTEIN MIND HOMOLOG, CHLOROPLASTIC-RELATED"/>
    <property type="match status" value="1"/>
</dbReference>
<dbReference type="EMBL" id="CP012175">
    <property type="protein sequence ID" value="AKV80753.1"/>
    <property type="molecule type" value="Genomic_DNA"/>
</dbReference>
<reference evidence="6 7" key="2">
    <citation type="submission" date="2015-07" db="EMBL/GenBank/DDBJ databases">
        <title>Physiological, transcriptional responses and genome re-sequencing of acid resistant extremely thermoacidophilic Metallosphaera sedula SARC-M1.</title>
        <authorList>
            <person name="Ai C."/>
            <person name="McCarthy S."/>
            <person name="Eckrich V."/>
            <person name="Rudrappa D."/>
            <person name="Qiu G."/>
            <person name="Blum P."/>
        </authorList>
    </citation>
    <scope>NUCLEOTIDE SEQUENCE [LARGE SCALE GENOMIC DNA]</scope>
    <source>
        <strain evidence="6 7">SARC-M1</strain>
    </source>
</reference>
<dbReference type="OrthoDB" id="36110at2157"/>
<dbReference type="GO" id="GO:0009898">
    <property type="term" value="C:cytoplasmic side of plasma membrane"/>
    <property type="evidence" value="ECO:0007669"/>
    <property type="project" value="TreeGrafter"/>
</dbReference>